<organism evidence="4 5">
    <name type="scientific">Paenibacillus xylanivorans</name>
    <dbReference type="NCBI Taxonomy" id="1705561"/>
    <lineage>
        <taxon>Bacteria</taxon>
        <taxon>Bacillati</taxon>
        <taxon>Bacillota</taxon>
        <taxon>Bacilli</taxon>
        <taxon>Bacillales</taxon>
        <taxon>Paenibacillaceae</taxon>
        <taxon>Paenibacillus</taxon>
    </lineage>
</organism>
<evidence type="ECO:0000313" key="5">
    <source>
        <dbReference type="Proteomes" id="UP000037688"/>
    </source>
</evidence>
<keyword evidence="2" id="KW-1133">Transmembrane helix</keyword>
<dbReference type="OrthoDB" id="2034530at2"/>
<sequence>MIKKWKQLTLVASLVVLWNVYPIQAVQAEQLKVSGTTLHEWNNGAKVDASVDNKGSIQIKTSTQGLKKGYYSAYVYELQNRDWSGYGALTLSIRNESDRKLPLNIVLTRSDKLSLTVSDDRNVIVVEKSTGQAELVHPVSGLIELEPGFVGQIRIPFSSLMVQNKANTAGQVNLSKVIGWGITTTTPENAKLSFRIGNIKPISRKQAMVENDLTTLQLTGDERVVKPVAGESVVQYNVQSSSEETPDVKYQLDSPVQGVSITPDGLLTLHTDVEAERATIRAIVNGKWNLTTTVMLDRSSAMNVQENDGTPRSIPDPSEVTKVLSPADPLMKTSVGWFIRILLTAAGIHGLILYWVWRRQRTRPGTKKRRSREDRRARRPFSM</sequence>
<keyword evidence="2" id="KW-0812">Transmembrane</keyword>
<dbReference type="Proteomes" id="UP000037688">
    <property type="component" value="Unassembled WGS sequence"/>
</dbReference>
<dbReference type="AlphaFoldDB" id="A0A0N0UIL1"/>
<dbReference type="EMBL" id="LITU01000023">
    <property type="protein sequence ID" value="KOY18034.1"/>
    <property type="molecule type" value="Genomic_DNA"/>
</dbReference>
<feature type="chain" id="PRO_5039053554" evidence="3">
    <location>
        <begin position="28"/>
        <end position="383"/>
    </location>
</feature>
<evidence type="ECO:0000256" key="1">
    <source>
        <dbReference type="SAM" id="MobiDB-lite"/>
    </source>
</evidence>
<dbReference type="PATRIC" id="fig|1705561.3.peg.6758"/>
<keyword evidence="2" id="KW-0472">Membrane</keyword>
<accession>A0A0N0UIL1</accession>
<evidence type="ECO:0000256" key="2">
    <source>
        <dbReference type="SAM" id="Phobius"/>
    </source>
</evidence>
<gene>
    <name evidence="4" type="ORF">AMS66_02260</name>
</gene>
<reference evidence="4 5" key="1">
    <citation type="submission" date="2015-08" db="EMBL/GenBank/DDBJ databases">
        <title>Draft genome sequence of cellulolytic and xylanolytic Paenibacillus sp. A59, isolated from a decaying forest soil from Patagonia, Argentina.</title>
        <authorList>
            <person name="Ghio S."/>
            <person name="Caceres A.M."/>
            <person name="Talia P."/>
            <person name="Grasso D."/>
            <person name="Campos E."/>
        </authorList>
    </citation>
    <scope>NUCLEOTIDE SEQUENCE [LARGE SCALE GENOMIC DNA]</scope>
    <source>
        <strain evidence="4 5">A59</strain>
    </source>
</reference>
<evidence type="ECO:0000256" key="3">
    <source>
        <dbReference type="SAM" id="SignalP"/>
    </source>
</evidence>
<keyword evidence="3" id="KW-0732">Signal</keyword>
<feature type="region of interest" description="Disordered" evidence="1">
    <location>
        <begin position="364"/>
        <end position="383"/>
    </location>
</feature>
<keyword evidence="5" id="KW-1185">Reference proteome</keyword>
<evidence type="ECO:0000313" key="4">
    <source>
        <dbReference type="EMBL" id="KOY18034.1"/>
    </source>
</evidence>
<protein>
    <submittedName>
        <fullName evidence="4">Uncharacterized protein</fullName>
    </submittedName>
</protein>
<proteinExistence type="predicted"/>
<feature type="transmembrane region" description="Helical" evidence="2">
    <location>
        <begin position="337"/>
        <end position="357"/>
    </location>
</feature>
<dbReference type="RefSeq" id="WP_053779246.1">
    <property type="nucleotide sequence ID" value="NZ_LITU01000023.1"/>
</dbReference>
<feature type="signal peptide" evidence="3">
    <location>
        <begin position="1"/>
        <end position="27"/>
    </location>
</feature>
<comment type="caution">
    <text evidence="4">The sequence shown here is derived from an EMBL/GenBank/DDBJ whole genome shotgun (WGS) entry which is preliminary data.</text>
</comment>
<name>A0A0N0UIL1_9BACL</name>